<dbReference type="Pfam" id="PF00085">
    <property type="entry name" value="Thioredoxin"/>
    <property type="match status" value="1"/>
</dbReference>
<dbReference type="InterPro" id="IPR036249">
    <property type="entry name" value="Thioredoxin-like_sf"/>
</dbReference>
<dbReference type="InterPro" id="IPR013766">
    <property type="entry name" value="Thioredoxin_domain"/>
</dbReference>
<evidence type="ECO:0000313" key="3">
    <source>
        <dbReference type="Proteomes" id="UP000030761"/>
    </source>
</evidence>
<dbReference type="EMBL" id="KN050677">
    <property type="protein sequence ID" value="KFL96366.1"/>
    <property type="molecule type" value="Genomic_DNA"/>
</dbReference>
<dbReference type="AlphaFoldDB" id="A0AB34NXE4"/>
<sequence length="150" mass="17451">MEKNKNKLKTSTKIAMIFFFILLAFGLSIEGYHLRNTAIENNRIQVSLNKNENAVVLFYKDDCSDCKAIFDRVMAEKDFVGTNIKLINLNNVKNKHYIGEYNLHYVPTLIVLHRGKEVDRYTGVDKRKINDLFKGAMKWPDINTRPRVIV</sequence>
<evidence type="ECO:0000259" key="1">
    <source>
        <dbReference type="Pfam" id="PF00085"/>
    </source>
</evidence>
<protein>
    <submittedName>
        <fullName evidence="2">Thioredoxin (Trx)</fullName>
    </submittedName>
</protein>
<dbReference type="Proteomes" id="UP000030761">
    <property type="component" value="Unassembled WGS sequence"/>
</dbReference>
<name>A0AB34NXE4_LACGS</name>
<proteinExistence type="predicted"/>
<dbReference type="SUPFAM" id="SSF52833">
    <property type="entry name" value="Thioredoxin-like"/>
    <property type="match status" value="1"/>
</dbReference>
<gene>
    <name evidence="2" type="ORF">HMPREF5175_01879</name>
</gene>
<reference evidence="2 3" key="1">
    <citation type="submission" date="2010-03" db="EMBL/GenBank/DDBJ databases">
        <title>The Genome Sequence of Lactobacillus gasseri strain SV-16A-US.</title>
        <authorList>
            <consortium name="The Broad Institute Genome Sequencing Platform"/>
            <person name="Ward D."/>
            <person name="Earl A."/>
            <person name="Feldgarden M."/>
            <person name="Gevers D."/>
            <person name="Young S.K."/>
            <person name="Zeng Q."/>
            <person name="Koehrsen M."/>
            <person name="Alvarado L."/>
            <person name="Berlin A."/>
            <person name="Bochicchio J."/>
            <person name="Borenstein D."/>
            <person name="Chapman S.B."/>
            <person name="Chen Z."/>
            <person name="Engels R."/>
            <person name="Freedman E."/>
            <person name="Gellesch M."/>
            <person name="Goldberg J."/>
            <person name="Griggs A."/>
            <person name="Gujja S."/>
            <person name="Heilman E."/>
            <person name="Heiman D."/>
            <person name="Hepburn T."/>
            <person name="Howarth C."/>
            <person name="Jen D."/>
            <person name="Larson L."/>
            <person name="Mehta T."/>
            <person name="Park D."/>
            <person name="Pearson M."/>
            <person name="Roberts A."/>
            <person name="Saif S."/>
            <person name="Shea T."/>
            <person name="Shenoy N."/>
            <person name="Sisk P."/>
            <person name="Stolte C."/>
            <person name="Sykes S."/>
            <person name="Thomson T."/>
            <person name="Walk T."/>
            <person name="White J."/>
            <person name="Yandava C."/>
            <person name="Liu Y."/>
            <person name="Xu Q."/>
            <person name="Haas B."/>
            <person name="Nusbaum C."/>
            <person name="Birren B."/>
        </authorList>
    </citation>
    <scope>NUCLEOTIDE SEQUENCE [LARGE SCALE GENOMIC DNA]</scope>
    <source>
        <strain evidence="2 3">SV-16A-US</strain>
    </source>
</reference>
<dbReference type="CDD" id="cd02947">
    <property type="entry name" value="TRX_family"/>
    <property type="match status" value="1"/>
</dbReference>
<evidence type="ECO:0000313" key="2">
    <source>
        <dbReference type="EMBL" id="KFL96366.1"/>
    </source>
</evidence>
<dbReference type="RefSeq" id="WP_003654750.1">
    <property type="nucleotide sequence ID" value="NZ_KN050677.1"/>
</dbReference>
<feature type="domain" description="Thioredoxin" evidence="1">
    <location>
        <begin position="45"/>
        <end position="129"/>
    </location>
</feature>
<organism evidence="2 3">
    <name type="scientific">Lactobacillus gasseri SV-16A-US</name>
    <dbReference type="NCBI Taxonomy" id="575604"/>
    <lineage>
        <taxon>Bacteria</taxon>
        <taxon>Bacillati</taxon>
        <taxon>Bacillota</taxon>
        <taxon>Bacilli</taxon>
        <taxon>Lactobacillales</taxon>
        <taxon>Lactobacillaceae</taxon>
        <taxon>Lactobacillus</taxon>
    </lineage>
</organism>
<dbReference type="Gene3D" id="3.40.30.10">
    <property type="entry name" value="Glutaredoxin"/>
    <property type="match status" value="1"/>
</dbReference>
<accession>A0AB34NXE4</accession>